<dbReference type="Gene3D" id="3.40.50.150">
    <property type="entry name" value="Vaccinia Virus protein VP39"/>
    <property type="match status" value="1"/>
</dbReference>
<keyword evidence="1 5" id="KW-0489">Methyltransferase</keyword>
<evidence type="ECO:0000256" key="1">
    <source>
        <dbReference type="ARBA" id="ARBA00022603"/>
    </source>
</evidence>
<keyword evidence="2 5" id="KW-0808">Transferase</keyword>
<accession>A0A5J5J3E8</accession>
<dbReference type="RefSeq" id="WP_150447521.1">
    <property type="nucleotide sequence ID" value="NZ_VYSA01000001.1"/>
</dbReference>
<dbReference type="Pfam" id="PF13649">
    <property type="entry name" value="Methyltransf_25"/>
    <property type="match status" value="1"/>
</dbReference>
<dbReference type="InterPro" id="IPR041698">
    <property type="entry name" value="Methyltransf_25"/>
</dbReference>
<dbReference type="PANTHER" id="PTHR43464">
    <property type="entry name" value="METHYLTRANSFERASE"/>
    <property type="match status" value="1"/>
</dbReference>
<dbReference type="CDD" id="cd02440">
    <property type="entry name" value="AdoMet_MTases"/>
    <property type="match status" value="1"/>
</dbReference>
<evidence type="ECO:0000256" key="3">
    <source>
        <dbReference type="ARBA" id="ARBA00022691"/>
    </source>
</evidence>
<evidence type="ECO:0000313" key="5">
    <source>
        <dbReference type="EMBL" id="KAA9110747.1"/>
    </source>
</evidence>
<evidence type="ECO:0000313" key="6">
    <source>
        <dbReference type="Proteomes" id="UP000325827"/>
    </source>
</evidence>
<dbReference type="InterPro" id="IPR029063">
    <property type="entry name" value="SAM-dependent_MTases_sf"/>
</dbReference>
<keyword evidence="3" id="KW-0949">S-adenosyl-L-methionine</keyword>
<evidence type="ECO:0000259" key="4">
    <source>
        <dbReference type="Pfam" id="PF13649"/>
    </source>
</evidence>
<keyword evidence="6" id="KW-1185">Reference proteome</keyword>
<dbReference type="SUPFAM" id="SSF53335">
    <property type="entry name" value="S-adenosyl-L-methionine-dependent methyltransferases"/>
    <property type="match status" value="1"/>
</dbReference>
<evidence type="ECO:0000256" key="2">
    <source>
        <dbReference type="ARBA" id="ARBA00022679"/>
    </source>
</evidence>
<comment type="caution">
    <text evidence="5">The sequence shown here is derived from an EMBL/GenBank/DDBJ whole genome shotgun (WGS) entry which is preliminary data.</text>
</comment>
<proteinExistence type="predicted"/>
<organism evidence="5 6">
    <name type="scientific">Microbacterium rhizomatis</name>
    <dbReference type="NCBI Taxonomy" id="1631477"/>
    <lineage>
        <taxon>Bacteria</taxon>
        <taxon>Bacillati</taxon>
        <taxon>Actinomycetota</taxon>
        <taxon>Actinomycetes</taxon>
        <taxon>Micrococcales</taxon>
        <taxon>Microbacteriaceae</taxon>
        <taxon>Microbacterium</taxon>
    </lineage>
</organism>
<dbReference type="GO" id="GO:0032259">
    <property type="term" value="P:methylation"/>
    <property type="evidence" value="ECO:0007669"/>
    <property type="project" value="UniProtKB-KW"/>
</dbReference>
<name>A0A5J5J3E8_9MICO</name>
<dbReference type="AlphaFoldDB" id="A0A5J5J3E8"/>
<dbReference type="OrthoDB" id="9805171at2"/>
<reference evidence="6" key="1">
    <citation type="submission" date="2019-09" db="EMBL/GenBank/DDBJ databases">
        <title>Mumia zhuanghuii sp. nov. isolated from the intestinal contents of plateau pika (Ochotona curzoniae) in the Qinghai-Tibet plateau of China.</title>
        <authorList>
            <person name="Tian Z."/>
        </authorList>
    </citation>
    <scope>NUCLEOTIDE SEQUENCE [LARGE SCALE GENOMIC DNA]</scope>
    <source>
        <strain evidence="6">JCM 30598</strain>
    </source>
</reference>
<gene>
    <name evidence="5" type="ORF">F6B43_03670</name>
</gene>
<dbReference type="PANTHER" id="PTHR43464:SF19">
    <property type="entry name" value="UBIQUINONE BIOSYNTHESIS O-METHYLTRANSFERASE, MITOCHONDRIAL"/>
    <property type="match status" value="1"/>
</dbReference>
<dbReference type="EMBL" id="VYSA01000001">
    <property type="protein sequence ID" value="KAA9110747.1"/>
    <property type="molecule type" value="Genomic_DNA"/>
</dbReference>
<feature type="domain" description="Methyltransferase" evidence="4">
    <location>
        <begin position="46"/>
        <end position="136"/>
    </location>
</feature>
<dbReference type="GO" id="GO:0008168">
    <property type="term" value="F:methyltransferase activity"/>
    <property type="evidence" value="ECO:0007669"/>
    <property type="project" value="UniProtKB-KW"/>
</dbReference>
<sequence length="201" mass="21628">MTLAEVQRAYGARAAEYAEHLGLMEAVTETDRELVRSWAKTLTGPVLDVGCGPGHWSAYLHALGVDVTGIDPTPEFIMHARSAHPPVVFSEGRAEHLDVPEESLGGVLAWYSLIHAQAAEVAAALVEFARALRPGGGLVIGFFEGPVFEPFDHAITTAYRWPVDALSILVREAGFTVTETHTRTDPGVRPHGAITAIRTVP</sequence>
<protein>
    <submittedName>
        <fullName evidence="5">Class I SAM-dependent methyltransferase</fullName>
    </submittedName>
</protein>
<dbReference type="Proteomes" id="UP000325827">
    <property type="component" value="Unassembled WGS sequence"/>
</dbReference>